<keyword evidence="1" id="KW-0812">Transmembrane</keyword>
<feature type="transmembrane region" description="Helical" evidence="1">
    <location>
        <begin position="50"/>
        <end position="70"/>
    </location>
</feature>
<reference evidence="2 3" key="1">
    <citation type="submission" date="2020-07" db="EMBL/GenBank/DDBJ databases">
        <title>Description of Kordia aestuariivivens sp. nov., isolated from a tidal flat.</title>
        <authorList>
            <person name="Park S."/>
            <person name="Yoon J.-H."/>
        </authorList>
    </citation>
    <scope>NUCLEOTIDE SEQUENCE [LARGE SCALE GENOMIC DNA]</scope>
    <source>
        <strain evidence="2 3">YSTF-M3</strain>
    </source>
</reference>
<protein>
    <recommendedName>
        <fullName evidence="4">PH domain-containing protein</fullName>
    </recommendedName>
</protein>
<dbReference type="Proteomes" id="UP000619238">
    <property type="component" value="Unassembled WGS sequence"/>
</dbReference>
<name>A0ABR7QB42_9FLAO</name>
<evidence type="ECO:0000256" key="1">
    <source>
        <dbReference type="SAM" id="Phobius"/>
    </source>
</evidence>
<feature type="transmembrane region" description="Helical" evidence="1">
    <location>
        <begin position="221"/>
        <end position="238"/>
    </location>
</feature>
<keyword evidence="3" id="KW-1185">Reference proteome</keyword>
<proteinExistence type="predicted"/>
<keyword evidence="1" id="KW-0472">Membrane</keyword>
<feature type="transmembrane region" description="Helical" evidence="1">
    <location>
        <begin position="190"/>
        <end position="209"/>
    </location>
</feature>
<evidence type="ECO:0008006" key="4">
    <source>
        <dbReference type="Google" id="ProtNLM"/>
    </source>
</evidence>
<accession>A0ABR7QB42</accession>
<feature type="transmembrane region" description="Helical" evidence="1">
    <location>
        <begin position="167"/>
        <end position="184"/>
    </location>
</feature>
<sequence length="244" mass="27453">MNEEFQIRENGFNEIKKGIIIKTIPLAILSAIVGVAISEFNSNKESSDTYIYALLFLITLIIGAITFGVFKGIKRQRILFESYKLTITSSEIIRERHATQTVSIPLHEIKSIVKSSKGIFMIVGSSTEDVIDVPLQINNPERLEQILTQIQPISDADERSFIIKYKYILLGLLMLGLMASVYLATNKVVVGIAGTALTLFLVYAFLKVLKSKHIDKKTKKGMWWILLVLFSILGTMYMKLTGKM</sequence>
<evidence type="ECO:0000313" key="3">
    <source>
        <dbReference type="Proteomes" id="UP000619238"/>
    </source>
</evidence>
<gene>
    <name evidence="2" type="ORF">H2O64_13920</name>
</gene>
<comment type="caution">
    <text evidence="2">The sequence shown here is derived from an EMBL/GenBank/DDBJ whole genome shotgun (WGS) entry which is preliminary data.</text>
</comment>
<dbReference type="RefSeq" id="WP_187562815.1">
    <property type="nucleotide sequence ID" value="NZ_JACGWS010000008.1"/>
</dbReference>
<keyword evidence="1" id="KW-1133">Transmembrane helix</keyword>
<evidence type="ECO:0000313" key="2">
    <source>
        <dbReference type="EMBL" id="MBC8755769.1"/>
    </source>
</evidence>
<feature type="transmembrane region" description="Helical" evidence="1">
    <location>
        <begin position="20"/>
        <end position="38"/>
    </location>
</feature>
<organism evidence="2 3">
    <name type="scientific">Kordia aestuariivivens</name>
    <dbReference type="NCBI Taxonomy" id="2759037"/>
    <lineage>
        <taxon>Bacteria</taxon>
        <taxon>Pseudomonadati</taxon>
        <taxon>Bacteroidota</taxon>
        <taxon>Flavobacteriia</taxon>
        <taxon>Flavobacteriales</taxon>
        <taxon>Flavobacteriaceae</taxon>
        <taxon>Kordia</taxon>
    </lineage>
</organism>
<dbReference type="EMBL" id="JACGWS010000008">
    <property type="protein sequence ID" value="MBC8755769.1"/>
    <property type="molecule type" value="Genomic_DNA"/>
</dbReference>